<dbReference type="SUPFAM" id="SSF82199">
    <property type="entry name" value="SET domain"/>
    <property type="match status" value="1"/>
</dbReference>
<dbReference type="SUPFAM" id="SSF81383">
    <property type="entry name" value="F-box domain"/>
    <property type="match status" value="1"/>
</dbReference>
<dbReference type="GO" id="GO:0008168">
    <property type="term" value="F:methyltransferase activity"/>
    <property type="evidence" value="ECO:0007669"/>
    <property type="project" value="UniProtKB-KW"/>
</dbReference>
<feature type="non-terminal residue" evidence="9">
    <location>
        <position position="1"/>
    </location>
</feature>
<dbReference type="InterPro" id="IPR046341">
    <property type="entry name" value="SET_dom_sf"/>
</dbReference>
<keyword evidence="5" id="KW-0949">S-adenosyl-L-methionine</keyword>
<keyword evidence="6" id="KW-0479">Metal-binding</keyword>
<dbReference type="InterPro" id="IPR036047">
    <property type="entry name" value="F-box-like_dom_sf"/>
</dbReference>
<dbReference type="Pfam" id="PF00856">
    <property type="entry name" value="SET"/>
    <property type="match status" value="1"/>
</dbReference>
<dbReference type="EMBL" id="JABWDY010016011">
    <property type="protein sequence ID" value="KAF5196429.1"/>
    <property type="molecule type" value="Genomic_DNA"/>
</dbReference>
<dbReference type="GO" id="GO:0005694">
    <property type="term" value="C:chromosome"/>
    <property type="evidence" value="ECO:0007669"/>
    <property type="project" value="UniProtKB-SubCell"/>
</dbReference>
<sequence>MYHEAKKSLLRFATKEQAEQPTHFFECAELILSWLSPSELALISSTCKTFYQISKSITTIRSSDASRNLENHPIPFINTCDSLPYSYFIYTPTQILGLPSPHSSQQWGQLVQSHLQNKISDLFETPILYPKPTIISSLRVGNGYGCVCKDCLDGESDVETQCPCSRLKPKFLTGLVLDSEVMTECGPTCVCDFGCANRLTQQGVIVRLRIVRQSRKGWGLYAAEFIQRGKFICEYAGELLTTAEARMRQQTYDQYAAEGQFSSALLVVREHLPSGNACLRINIDATRIGNIARFINHSCDGGNLLTLLVRNAGALFPRLCFFASRDILEGEELAFSYGDTRLRSNDSLVTVSVWNKNHLWQPADHYEFCGHRTMEISSSS</sequence>
<dbReference type="Pfam" id="PF00646">
    <property type="entry name" value="F-box"/>
    <property type="match status" value="1"/>
</dbReference>
<dbReference type="OrthoDB" id="5792673at2759"/>
<evidence type="ECO:0000256" key="7">
    <source>
        <dbReference type="ARBA" id="ARBA00022833"/>
    </source>
</evidence>
<dbReference type="AlphaFoldDB" id="A0A7J6WG98"/>
<dbReference type="SMART" id="SM00317">
    <property type="entry name" value="SET"/>
    <property type="match status" value="1"/>
</dbReference>
<reference evidence="9 10" key="1">
    <citation type="submission" date="2020-06" db="EMBL/GenBank/DDBJ databases">
        <title>Transcriptomic and genomic resources for Thalictrum thalictroides and T. hernandezii: Facilitating candidate gene discovery in an emerging model plant lineage.</title>
        <authorList>
            <person name="Arias T."/>
            <person name="Riano-Pachon D.M."/>
            <person name="Di Stilio V.S."/>
        </authorList>
    </citation>
    <scope>NUCLEOTIDE SEQUENCE [LARGE SCALE GENOMIC DNA]</scope>
    <source>
        <strain evidence="10">cv. WT478/WT964</strain>
        <tissue evidence="9">Leaves</tissue>
    </source>
</reference>
<keyword evidence="4 9" id="KW-0808">Transferase</keyword>
<dbReference type="CDD" id="cd09917">
    <property type="entry name" value="F-box_SF"/>
    <property type="match status" value="1"/>
</dbReference>
<dbReference type="GO" id="GO:0046872">
    <property type="term" value="F:metal ion binding"/>
    <property type="evidence" value="ECO:0007669"/>
    <property type="project" value="UniProtKB-KW"/>
</dbReference>
<evidence type="ECO:0000256" key="6">
    <source>
        <dbReference type="ARBA" id="ARBA00022723"/>
    </source>
</evidence>
<keyword evidence="3 9" id="KW-0489">Methyltransferase</keyword>
<evidence type="ECO:0000256" key="1">
    <source>
        <dbReference type="ARBA" id="ARBA00004286"/>
    </source>
</evidence>
<dbReference type="PANTHER" id="PTHR46223">
    <property type="entry name" value="HISTONE-LYSINE N-METHYLTRANSFERASE SUV39H"/>
    <property type="match status" value="1"/>
</dbReference>
<dbReference type="PANTHER" id="PTHR46223:SF3">
    <property type="entry name" value="HISTONE-LYSINE N-METHYLTRANSFERASE SET-23"/>
    <property type="match status" value="1"/>
</dbReference>
<dbReference type="InterPro" id="IPR001214">
    <property type="entry name" value="SET_dom"/>
</dbReference>
<dbReference type="Proteomes" id="UP000554482">
    <property type="component" value="Unassembled WGS sequence"/>
</dbReference>
<comment type="caution">
    <text evidence="9">The sequence shown here is derived from an EMBL/GenBank/DDBJ whole genome shotgun (WGS) entry which is preliminary data.</text>
</comment>
<evidence type="ECO:0000256" key="4">
    <source>
        <dbReference type="ARBA" id="ARBA00022679"/>
    </source>
</evidence>
<evidence type="ECO:0000256" key="5">
    <source>
        <dbReference type="ARBA" id="ARBA00022691"/>
    </source>
</evidence>
<keyword evidence="2" id="KW-0158">Chromosome</keyword>
<evidence type="ECO:0000259" key="8">
    <source>
        <dbReference type="PROSITE" id="PS50280"/>
    </source>
</evidence>
<comment type="subcellular location">
    <subcellularLocation>
        <location evidence="1">Chromosome</location>
    </subcellularLocation>
</comment>
<evidence type="ECO:0000313" key="10">
    <source>
        <dbReference type="Proteomes" id="UP000554482"/>
    </source>
</evidence>
<name>A0A7J6WG98_THATH</name>
<dbReference type="PROSITE" id="PS50280">
    <property type="entry name" value="SET"/>
    <property type="match status" value="1"/>
</dbReference>
<accession>A0A7J6WG98</accession>
<gene>
    <name evidence="9" type="ORF">FRX31_013984</name>
</gene>
<keyword evidence="10" id="KW-1185">Reference proteome</keyword>
<protein>
    <submittedName>
        <fullName evidence="9">Histone-lysine n-methyltransferase</fullName>
    </submittedName>
</protein>
<dbReference type="InterPro" id="IPR050973">
    <property type="entry name" value="H3K9_Histone-Lys_N-MTase"/>
</dbReference>
<evidence type="ECO:0000256" key="2">
    <source>
        <dbReference type="ARBA" id="ARBA00022454"/>
    </source>
</evidence>
<feature type="domain" description="SET" evidence="8">
    <location>
        <begin position="206"/>
        <end position="338"/>
    </location>
</feature>
<organism evidence="9 10">
    <name type="scientific">Thalictrum thalictroides</name>
    <name type="common">Rue-anemone</name>
    <name type="synonym">Anemone thalictroides</name>
    <dbReference type="NCBI Taxonomy" id="46969"/>
    <lineage>
        <taxon>Eukaryota</taxon>
        <taxon>Viridiplantae</taxon>
        <taxon>Streptophyta</taxon>
        <taxon>Embryophyta</taxon>
        <taxon>Tracheophyta</taxon>
        <taxon>Spermatophyta</taxon>
        <taxon>Magnoliopsida</taxon>
        <taxon>Ranunculales</taxon>
        <taxon>Ranunculaceae</taxon>
        <taxon>Thalictroideae</taxon>
        <taxon>Thalictrum</taxon>
    </lineage>
</organism>
<dbReference type="InterPro" id="IPR001810">
    <property type="entry name" value="F-box_dom"/>
</dbReference>
<dbReference type="GO" id="GO:0032259">
    <property type="term" value="P:methylation"/>
    <property type="evidence" value="ECO:0007669"/>
    <property type="project" value="UniProtKB-KW"/>
</dbReference>
<dbReference type="Gene3D" id="2.170.270.10">
    <property type="entry name" value="SET domain"/>
    <property type="match status" value="1"/>
</dbReference>
<evidence type="ECO:0000256" key="3">
    <source>
        <dbReference type="ARBA" id="ARBA00022603"/>
    </source>
</evidence>
<keyword evidence="7" id="KW-0862">Zinc</keyword>
<proteinExistence type="predicted"/>
<evidence type="ECO:0000313" key="9">
    <source>
        <dbReference type="EMBL" id="KAF5196429.1"/>
    </source>
</evidence>